<evidence type="ECO:0000313" key="3">
    <source>
        <dbReference type="Proteomes" id="UP000036176"/>
    </source>
</evidence>
<keyword evidence="3" id="KW-1185">Reference proteome</keyword>
<dbReference type="Proteomes" id="UP000036176">
    <property type="component" value="Unassembled WGS sequence"/>
</dbReference>
<gene>
    <name evidence="2" type="ORF">MCHUDSM44219_03926</name>
</gene>
<feature type="region of interest" description="Disordered" evidence="1">
    <location>
        <begin position="22"/>
        <end position="88"/>
    </location>
</feature>
<name>A0A0J6VUL8_MYCCU</name>
<dbReference type="EMBL" id="JYNX01000058">
    <property type="protein sequence ID" value="KMO73874.1"/>
    <property type="molecule type" value="Genomic_DNA"/>
</dbReference>
<comment type="caution">
    <text evidence="2">The sequence shown here is derived from an EMBL/GenBank/DDBJ whole genome shotgun (WGS) entry which is preliminary data.</text>
</comment>
<dbReference type="AlphaFoldDB" id="A0A0J6VUL8"/>
<reference evidence="2 3" key="1">
    <citation type="journal article" date="2015" name="Genome Biol. Evol.">
        <title>Characterization of Three Mycobacterium spp. with Potential Use in Bioremediation by Genome Sequencing and Comparative Genomics.</title>
        <authorList>
            <person name="Das S."/>
            <person name="Pettersson B.M."/>
            <person name="Behra P.R."/>
            <person name="Ramesh M."/>
            <person name="Dasgupta S."/>
            <person name="Bhattacharya A."/>
            <person name="Kirsebom L.A."/>
        </authorList>
    </citation>
    <scope>NUCLEOTIDE SEQUENCE [LARGE SCALE GENOMIC DNA]</scope>
    <source>
        <strain evidence="2 3">DSM 44219</strain>
    </source>
</reference>
<dbReference type="PATRIC" id="fig|1800.3.peg.3955"/>
<protein>
    <submittedName>
        <fullName evidence="2">Uncharacterized protein</fullName>
    </submittedName>
</protein>
<evidence type="ECO:0000313" key="2">
    <source>
        <dbReference type="EMBL" id="KMO73874.1"/>
    </source>
</evidence>
<feature type="compositionally biased region" description="Basic and acidic residues" evidence="1">
    <location>
        <begin position="22"/>
        <end position="31"/>
    </location>
</feature>
<proteinExistence type="predicted"/>
<organism evidence="2 3">
    <name type="scientific">Mycolicibacterium chubuense</name>
    <name type="common">Mycobacterium chubuense</name>
    <dbReference type="NCBI Taxonomy" id="1800"/>
    <lineage>
        <taxon>Bacteria</taxon>
        <taxon>Bacillati</taxon>
        <taxon>Actinomycetota</taxon>
        <taxon>Actinomycetes</taxon>
        <taxon>Mycobacteriales</taxon>
        <taxon>Mycobacteriaceae</taxon>
        <taxon>Mycolicibacterium</taxon>
    </lineage>
</organism>
<accession>A0A0J6VUL8</accession>
<feature type="compositionally biased region" description="Polar residues" evidence="1">
    <location>
        <begin position="46"/>
        <end position="63"/>
    </location>
</feature>
<evidence type="ECO:0000256" key="1">
    <source>
        <dbReference type="SAM" id="MobiDB-lite"/>
    </source>
</evidence>
<sequence length="88" mass="9319">MDAMTLTDTVKSAATRLSVKTRDWRAARQEMSESDISPDAGVAGSRANTDGNDGSYVGRTSPQFDAEVEQSGAEARSEATRLLSGHGQ</sequence>